<dbReference type="PANTHER" id="PTHR47933">
    <property type="entry name" value="PENTATRICOPEPTIDE REPEAT-CONTAINING PROTEIN 1, MITOCHONDRIAL"/>
    <property type="match status" value="1"/>
</dbReference>
<dbReference type="InterPro" id="IPR051240">
    <property type="entry name" value="Mito_RNA-Proc/Resp"/>
</dbReference>
<dbReference type="NCBIfam" id="TIGR00756">
    <property type="entry name" value="PPR"/>
    <property type="match status" value="1"/>
</dbReference>
<proteinExistence type="predicted"/>
<gene>
    <name evidence="3" type="ORF">GUJ93_ZPchr0002g25417</name>
</gene>
<evidence type="ECO:0000313" key="3">
    <source>
        <dbReference type="EMBL" id="KAG8059660.1"/>
    </source>
</evidence>
<feature type="repeat" description="PPR" evidence="2">
    <location>
        <begin position="447"/>
        <end position="481"/>
    </location>
</feature>
<dbReference type="GO" id="GO:0003729">
    <property type="term" value="F:mRNA binding"/>
    <property type="evidence" value="ECO:0007669"/>
    <property type="project" value="TreeGrafter"/>
</dbReference>
<keyword evidence="1" id="KW-0677">Repeat</keyword>
<sequence>MPALVVASPVGSGEDLVRARRTPSTLSVVFLAIRLGFGGLRPDEPPRPLAAAVYKVSDLLGQDTREPTENPPTLATRPHLPKSTTRLVSAAAAAMPDYRLKRLSDSAASPAAKRARDPSVPAFPTYKDAPDLSPKIRFLCEILMSSAPDVDAALDDADVRVTSSDVEEVLRFSYAQPRAAIAFFRWAGHRHLQHQHSPYSWNLVVDLLGKNGLFEPMWDTVSSMGSQGLLSLATFASVFSSLAANPASSPLKAFVELPLYGMDRDTRALNSLLSALCRASRLDDARAAIPVARAEAGTRPDADSYAILLEGCEAAADPRVAREVFDEMVRVIGFDPTNVPAYDSFLTTLLSSGSSTALMEAMDYLATLQLKRCSPGQKFLRAALSAHLRARQLPGAVALWNDFVRRRGLIPDKELYSTMIMLQGTLGHAEVIVEYLDDMAFNGVFPDADTYNMVLQFLLKGRKFRAASAIFMEMVKNEFWPNEANCSLALQMFLDTRDWDTGIKLWSCMAANGLAPLEECGNLLVSKLKEERLPEACKYAEDMIDRGIKLSSSTLSKLKQCLVKVNKGHIHDHLLRKWKVR</sequence>
<protein>
    <recommendedName>
        <fullName evidence="5">Pentatricopeptide repeat-containing protein</fullName>
    </recommendedName>
</protein>
<keyword evidence="4" id="KW-1185">Reference proteome</keyword>
<evidence type="ECO:0000256" key="1">
    <source>
        <dbReference type="ARBA" id="ARBA00022737"/>
    </source>
</evidence>
<dbReference type="PROSITE" id="PS51375">
    <property type="entry name" value="PPR"/>
    <property type="match status" value="1"/>
</dbReference>
<dbReference type="AlphaFoldDB" id="A0A8J5RHE9"/>
<evidence type="ECO:0000313" key="4">
    <source>
        <dbReference type="Proteomes" id="UP000729402"/>
    </source>
</evidence>
<dbReference type="OrthoDB" id="1911504at2759"/>
<reference evidence="3" key="1">
    <citation type="journal article" date="2021" name="bioRxiv">
        <title>Whole Genome Assembly and Annotation of Northern Wild Rice, Zizania palustris L., Supports a Whole Genome Duplication in the Zizania Genus.</title>
        <authorList>
            <person name="Haas M."/>
            <person name="Kono T."/>
            <person name="Macchietto M."/>
            <person name="Millas R."/>
            <person name="McGilp L."/>
            <person name="Shao M."/>
            <person name="Duquette J."/>
            <person name="Hirsch C.N."/>
            <person name="Kimball J."/>
        </authorList>
    </citation>
    <scope>NUCLEOTIDE SEQUENCE</scope>
    <source>
        <tissue evidence="3">Fresh leaf tissue</tissue>
    </source>
</reference>
<dbReference type="EMBL" id="JAAALK010000287">
    <property type="protein sequence ID" value="KAG8059660.1"/>
    <property type="molecule type" value="Genomic_DNA"/>
</dbReference>
<organism evidence="3 4">
    <name type="scientific">Zizania palustris</name>
    <name type="common">Northern wild rice</name>
    <dbReference type="NCBI Taxonomy" id="103762"/>
    <lineage>
        <taxon>Eukaryota</taxon>
        <taxon>Viridiplantae</taxon>
        <taxon>Streptophyta</taxon>
        <taxon>Embryophyta</taxon>
        <taxon>Tracheophyta</taxon>
        <taxon>Spermatophyta</taxon>
        <taxon>Magnoliopsida</taxon>
        <taxon>Liliopsida</taxon>
        <taxon>Poales</taxon>
        <taxon>Poaceae</taxon>
        <taxon>BOP clade</taxon>
        <taxon>Oryzoideae</taxon>
        <taxon>Oryzeae</taxon>
        <taxon>Zizaniinae</taxon>
        <taxon>Zizania</taxon>
    </lineage>
</organism>
<evidence type="ECO:0008006" key="5">
    <source>
        <dbReference type="Google" id="ProtNLM"/>
    </source>
</evidence>
<dbReference type="Pfam" id="PF13812">
    <property type="entry name" value="PPR_3"/>
    <property type="match status" value="1"/>
</dbReference>
<dbReference type="Proteomes" id="UP000729402">
    <property type="component" value="Unassembled WGS sequence"/>
</dbReference>
<evidence type="ECO:0000256" key="2">
    <source>
        <dbReference type="PROSITE-ProRule" id="PRU00708"/>
    </source>
</evidence>
<reference evidence="3" key="2">
    <citation type="submission" date="2021-02" db="EMBL/GenBank/DDBJ databases">
        <authorList>
            <person name="Kimball J.A."/>
            <person name="Haas M.W."/>
            <person name="Macchietto M."/>
            <person name="Kono T."/>
            <person name="Duquette J."/>
            <person name="Shao M."/>
        </authorList>
    </citation>
    <scope>NUCLEOTIDE SEQUENCE</scope>
    <source>
        <tissue evidence="3">Fresh leaf tissue</tissue>
    </source>
</reference>
<dbReference type="InterPro" id="IPR002885">
    <property type="entry name" value="PPR_rpt"/>
</dbReference>
<name>A0A8J5RHE9_ZIZPA</name>
<accession>A0A8J5RHE9</accession>
<dbReference type="PANTHER" id="PTHR47933:SF14">
    <property type="entry name" value="PENTATRICOPEPTIDE REPEAT (PPR) SUPERFAMILY PROTEIN"/>
    <property type="match status" value="1"/>
</dbReference>
<comment type="caution">
    <text evidence="3">The sequence shown here is derived from an EMBL/GenBank/DDBJ whole genome shotgun (WGS) entry which is preliminary data.</text>
</comment>